<gene>
    <name evidence="17" type="ordered locus">Tint_1158</name>
</gene>
<keyword evidence="9" id="KW-0342">GTP-binding</keyword>
<evidence type="ECO:0000256" key="5">
    <source>
        <dbReference type="ARBA" id="ARBA00022475"/>
    </source>
</evidence>
<dbReference type="AlphaFoldDB" id="D5X0A2"/>
<keyword evidence="6" id="KW-0547">Nucleotide-binding</keyword>
<evidence type="ECO:0000256" key="10">
    <source>
        <dbReference type="ARBA" id="ARBA00023136"/>
    </source>
</evidence>
<dbReference type="SMART" id="SM00962">
    <property type="entry name" value="SRP54"/>
    <property type="match status" value="1"/>
</dbReference>
<dbReference type="GO" id="GO:0003924">
    <property type="term" value="F:GTPase activity"/>
    <property type="evidence" value="ECO:0007669"/>
    <property type="project" value="UniProtKB-UniRule"/>
</dbReference>
<feature type="region of interest" description="Disordered" evidence="14">
    <location>
        <begin position="51"/>
        <end position="148"/>
    </location>
</feature>
<evidence type="ECO:0000259" key="15">
    <source>
        <dbReference type="SMART" id="SM00382"/>
    </source>
</evidence>
<dbReference type="GO" id="GO:0006614">
    <property type="term" value="P:SRP-dependent cotranslational protein targeting to membrane"/>
    <property type="evidence" value="ECO:0007669"/>
    <property type="project" value="UniProtKB-UniRule"/>
</dbReference>
<dbReference type="InterPro" id="IPR047040">
    <property type="entry name" value="FlhF__GTPase_dom"/>
</dbReference>
<keyword evidence="10" id="KW-0472">Membrane</keyword>
<evidence type="ECO:0000259" key="16">
    <source>
        <dbReference type="SMART" id="SM00962"/>
    </source>
</evidence>
<dbReference type="HOGENOM" id="CLU_009301_11_5_4"/>
<keyword evidence="8" id="KW-0653">Protein transport</keyword>
<dbReference type="InterPro" id="IPR000897">
    <property type="entry name" value="SRP54_GTPase_dom"/>
</dbReference>
<dbReference type="SMART" id="SM00382">
    <property type="entry name" value="AAA"/>
    <property type="match status" value="1"/>
</dbReference>
<dbReference type="InterPro" id="IPR027417">
    <property type="entry name" value="P-loop_NTPase"/>
</dbReference>
<evidence type="ECO:0000256" key="14">
    <source>
        <dbReference type="SAM" id="MobiDB-lite"/>
    </source>
</evidence>
<dbReference type="CDD" id="cd17873">
    <property type="entry name" value="FlhF"/>
    <property type="match status" value="1"/>
</dbReference>
<dbReference type="Pfam" id="PF00448">
    <property type="entry name" value="SRP54"/>
    <property type="match status" value="1"/>
</dbReference>
<evidence type="ECO:0000256" key="6">
    <source>
        <dbReference type="ARBA" id="ARBA00022741"/>
    </source>
</evidence>
<dbReference type="Gene3D" id="3.40.50.300">
    <property type="entry name" value="P-loop containing nucleotide triphosphate hydrolases"/>
    <property type="match status" value="1"/>
</dbReference>
<dbReference type="GO" id="GO:0005047">
    <property type="term" value="F:signal recognition particle binding"/>
    <property type="evidence" value="ECO:0007669"/>
    <property type="project" value="TreeGrafter"/>
</dbReference>
<keyword evidence="17" id="KW-0969">Cilium</keyword>
<protein>
    <recommendedName>
        <fullName evidence="3 13">Flagellar biosynthesis protein FlhF</fullName>
    </recommendedName>
</protein>
<comment type="similarity">
    <text evidence="2">Belongs to the GTP-binding SRP family.</text>
</comment>
<evidence type="ECO:0000256" key="11">
    <source>
        <dbReference type="ARBA" id="ARBA00023225"/>
    </source>
</evidence>
<dbReference type="STRING" id="75379.Tint_1158"/>
<organism evidence="17">
    <name type="scientific">Thiomonas intermedia (strain K12)</name>
    <name type="common">Thiobacillus intermedius</name>
    <dbReference type="NCBI Taxonomy" id="75379"/>
    <lineage>
        <taxon>Bacteria</taxon>
        <taxon>Pseudomonadati</taxon>
        <taxon>Pseudomonadota</taxon>
        <taxon>Betaproteobacteria</taxon>
        <taxon>Burkholderiales</taxon>
        <taxon>Thiomonas</taxon>
    </lineage>
</organism>
<dbReference type="PANTHER" id="PTHR43134">
    <property type="entry name" value="SIGNAL RECOGNITION PARTICLE RECEPTOR SUBUNIT ALPHA"/>
    <property type="match status" value="1"/>
</dbReference>
<evidence type="ECO:0000256" key="2">
    <source>
        <dbReference type="ARBA" id="ARBA00008531"/>
    </source>
</evidence>
<sequence length="512" mass="53654">MKIKRYTGTNTREVLTRIRNDLGADAVILSNREIVGGVELMAAVDFDASRFPSEEPGEGGAGTKAAVQTPPHPSPPHEWGGSTLRVASENKAVETAKASPPRTELSSPTRGGGWEGHPKDAQGAVFTSPTRGGGWEGEGSAPQKPADDLPLPAVARVAAPTAPTTAPRAALQAAPITLEQKDAASLATAHTGAAADPAIPAHRSMRDPAAATAPKDELGAMRHELQDLRQWMQLQMTSLADAGPLTPVGEQLQALGFSTARARQLGSQALNLRGALAAYLGKGLQVAADPVSAAGIYALVGPTGAGKTTTIAKLAARLVLRHGTAAVALITTDTYRIGGVEQLKIYGRILGVPVAVARDGEELQQHLRDFADRRYVLIDSIGLSPRDARMAEQMQWLQALGDSVTRLLVVGAGLAPSAYAELWSLYRRLPVAAAILTKLDESPSFGAALQWLVEGSVPLWFYTDGQRVPEDLHVPSLAKITALLEHDPVTRFDSAPAPLAAAAVGAITARTA</sequence>
<keyword evidence="17" id="KW-0966">Cell projection</keyword>
<comment type="subcellular location">
    <subcellularLocation>
        <location evidence="1">Cell membrane</location>
        <topology evidence="1">Peripheral membrane protein</topology>
        <orientation evidence="1">Cytoplasmic side</orientation>
    </subcellularLocation>
</comment>
<evidence type="ECO:0000256" key="3">
    <source>
        <dbReference type="ARBA" id="ARBA00014919"/>
    </source>
</evidence>
<dbReference type="InterPro" id="IPR020006">
    <property type="entry name" value="FlhF"/>
</dbReference>
<keyword evidence="5" id="KW-1003">Cell membrane</keyword>
<keyword evidence="11" id="KW-1006">Bacterial flagellum protein export</keyword>
<keyword evidence="4" id="KW-0813">Transport</keyword>
<dbReference type="EMBL" id="CP002021">
    <property type="protein sequence ID" value="ADG30548.1"/>
    <property type="molecule type" value="Genomic_DNA"/>
</dbReference>
<evidence type="ECO:0000313" key="17">
    <source>
        <dbReference type="EMBL" id="ADG30548.1"/>
    </source>
</evidence>
<evidence type="ECO:0000256" key="4">
    <source>
        <dbReference type="ARBA" id="ARBA00022448"/>
    </source>
</evidence>
<evidence type="ECO:0000256" key="12">
    <source>
        <dbReference type="ARBA" id="ARBA00025337"/>
    </source>
</evidence>
<evidence type="ECO:0000256" key="8">
    <source>
        <dbReference type="ARBA" id="ARBA00022927"/>
    </source>
</evidence>
<accession>D5X0A2</accession>
<dbReference type="InterPro" id="IPR003593">
    <property type="entry name" value="AAA+_ATPase"/>
</dbReference>
<evidence type="ECO:0000256" key="13">
    <source>
        <dbReference type="NCBIfam" id="TIGR03499"/>
    </source>
</evidence>
<proteinExistence type="inferred from homology"/>
<keyword evidence="7" id="KW-1005">Bacterial flagellum biogenesis</keyword>
<dbReference type="GO" id="GO:0005886">
    <property type="term" value="C:plasma membrane"/>
    <property type="evidence" value="ECO:0007669"/>
    <property type="project" value="UniProtKB-SubCell"/>
</dbReference>
<keyword evidence="17" id="KW-0282">Flagellum</keyword>
<dbReference type="FunFam" id="3.40.50.300:FF:000695">
    <property type="entry name" value="Flagellar biosynthesis regulator FlhF"/>
    <property type="match status" value="1"/>
</dbReference>
<dbReference type="PANTHER" id="PTHR43134:SF3">
    <property type="entry name" value="FLAGELLAR BIOSYNTHESIS PROTEIN FLHF"/>
    <property type="match status" value="1"/>
</dbReference>
<dbReference type="KEGG" id="tin:Tint_1158"/>
<dbReference type="BioCyc" id="TINT75379:TINT_RS05795-MONOMER"/>
<dbReference type="eggNOG" id="COG1419">
    <property type="taxonomic scope" value="Bacteria"/>
</dbReference>
<dbReference type="SUPFAM" id="SSF52540">
    <property type="entry name" value="P-loop containing nucleoside triphosphate hydrolases"/>
    <property type="match status" value="1"/>
</dbReference>
<name>D5X0A2_THIK1</name>
<feature type="domain" description="AAA+ ATPase" evidence="15">
    <location>
        <begin position="293"/>
        <end position="445"/>
    </location>
</feature>
<evidence type="ECO:0000256" key="1">
    <source>
        <dbReference type="ARBA" id="ARBA00004413"/>
    </source>
</evidence>
<reference evidence="17" key="1">
    <citation type="submission" date="2010-04" db="EMBL/GenBank/DDBJ databases">
        <title>Complete sequence of Thiomonas intermedia K12.</title>
        <authorList>
            <consortium name="US DOE Joint Genome Institute"/>
            <person name="Lucas S."/>
            <person name="Copeland A."/>
            <person name="Lapidus A."/>
            <person name="Cheng J.-F."/>
            <person name="Bruce D."/>
            <person name="Goodwin L."/>
            <person name="Pitluck S."/>
            <person name="Davenport K."/>
            <person name="Detter J.C."/>
            <person name="Han C."/>
            <person name="Tapia R."/>
            <person name="Land M."/>
            <person name="Hauser L."/>
            <person name="Kyrpides N."/>
            <person name="Ovchinnikova G."/>
            <person name="Kerfeld C.A."/>
            <person name="Cannon G.C."/>
            <person name="Heinhorst S."/>
            <person name="Woyke T."/>
        </authorList>
    </citation>
    <scope>NUCLEOTIDE SEQUENCE [LARGE SCALE GENOMIC DNA]</scope>
    <source>
        <strain evidence="17">K12</strain>
    </source>
</reference>
<dbReference type="GO" id="GO:0044781">
    <property type="term" value="P:bacterial-type flagellum organization"/>
    <property type="evidence" value="ECO:0007669"/>
    <property type="project" value="UniProtKB-UniRule"/>
</dbReference>
<feature type="domain" description="SRP54-type proteins GTP-binding" evidence="16">
    <location>
        <begin position="294"/>
        <end position="485"/>
    </location>
</feature>
<dbReference type="NCBIfam" id="TIGR03499">
    <property type="entry name" value="FlhF"/>
    <property type="match status" value="1"/>
</dbReference>
<evidence type="ECO:0000256" key="7">
    <source>
        <dbReference type="ARBA" id="ARBA00022795"/>
    </source>
</evidence>
<evidence type="ECO:0000256" key="9">
    <source>
        <dbReference type="ARBA" id="ARBA00023134"/>
    </source>
</evidence>
<dbReference type="GO" id="GO:0005525">
    <property type="term" value="F:GTP binding"/>
    <property type="evidence" value="ECO:0007669"/>
    <property type="project" value="UniProtKB-UniRule"/>
</dbReference>
<dbReference type="GO" id="GO:0015031">
    <property type="term" value="P:protein transport"/>
    <property type="evidence" value="ECO:0007669"/>
    <property type="project" value="UniProtKB-KW"/>
</dbReference>
<comment type="function">
    <text evidence="12">Necessary for flagellar biosynthesis. May be involved in translocation of the flagellum.</text>
</comment>